<reference evidence="2 3" key="1">
    <citation type="submission" date="2022-05" db="EMBL/GenBank/DDBJ databases">
        <title>Genome Sequencing of Bee-Associated Microbes.</title>
        <authorList>
            <person name="Dunlap C."/>
        </authorList>
    </citation>
    <scope>NUCLEOTIDE SEQUENCE [LARGE SCALE GENOMIC DNA]</scope>
    <source>
        <strain evidence="2 3">NRRL NRS-750</strain>
    </source>
</reference>
<feature type="compositionally biased region" description="Basic and acidic residues" evidence="1">
    <location>
        <begin position="173"/>
        <end position="193"/>
    </location>
</feature>
<feature type="region of interest" description="Disordered" evidence="1">
    <location>
        <begin position="109"/>
        <end position="193"/>
    </location>
</feature>
<feature type="compositionally biased region" description="Basic and acidic residues" evidence="1">
    <location>
        <begin position="148"/>
        <end position="166"/>
    </location>
</feature>
<proteinExistence type="predicted"/>
<dbReference type="EMBL" id="JAMDLY010000012">
    <property type="protein sequence ID" value="MCY9530582.1"/>
    <property type="molecule type" value="Genomic_DNA"/>
</dbReference>
<dbReference type="RefSeq" id="WP_268632338.1">
    <property type="nucleotide sequence ID" value="NZ_JAMDLY010000012.1"/>
</dbReference>
<name>A0ABT4EA27_PAEAL</name>
<evidence type="ECO:0008006" key="4">
    <source>
        <dbReference type="Google" id="ProtNLM"/>
    </source>
</evidence>
<evidence type="ECO:0000256" key="1">
    <source>
        <dbReference type="SAM" id="MobiDB-lite"/>
    </source>
</evidence>
<evidence type="ECO:0000313" key="2">
    <source>
        <dbReference type="EMBL" id="MCY9530582.1"/>
    </source>
</evidence>
<feature type="compositionally biased region" description="Basic and acidic residues" evidence="1">
    <location>
        <begin position="109"/>
        <end position="119"/>
    </location>
</feature>
<dbReference type="Proteomes" id="UP001527090">
    <property type="component" value="Unassembled WGS sequence"/>
</dbReference>
<sequence>MKKFISGVIVGALIMVSPQVYGAASSIIGKKVDGELVVKIDGKQAGKAAVVDGKSYLPVRDVANELGLRINVESKEVVITSTSEDKIAEEVKKQVEAIKTENEISELKKEKQKISERLESNQSGLEEAANWHKKSKERYEQASSQSSDPKDSESQKKIYESAKAGHENLQNKITEDEKELERINNRLKELGAE</sequence>
<comment type="caution">
    <text evidence="2">The sequence shown here is derived from an EMBL/GenBank/DDBJ whole genome shotgun (WGS) entry which is preliminary data.</text>
</comment>
<protein>
    <recommendedName>
        <fullName evidence="4">Copper amine oxidase-like N-terminal domain-containing protein</fullName>
    </recommendedName>
</protein>
<accession>A0ABT4EA27</accession>
<organism evidence="2 3">
    <name type="scientific">Paenibacillus alvei</name>
    <name type="common">Bacillus alvei</name>
    <dbReference type="NCBI Taxonomy" id="44250"/>
    <lineage>
        <taxon>Bacteria</taxon>
        <taxon>Bacillati</taxon>
        <taxon>Bacillota</taxon>
        <taxon>Bacilli</taxon>
        <taxon>Bacillales</taxon>
        <taxon>Paenibacillaceae</taxon>
        <taxon>Paenibacillus</taxon>
    </lineage>
</organism>
<gene>
    <name evidence="2" type="ORF">M5X04_14765</name>
</gene>
<keyword evidence="3" id="KW-1185">Reference proteome</keyword>
<evidence type="ECO:0000313" key="3">
    <source>
        <dbReference type="Proteomes" id="UP001527090"/>
    </source>
</evidence>